<dbReference type="OrthoDB" id="4557830at2"/>
<sequence length="112" mass="12066">MAILLMINLGLTFILELLAVAALGYWGFHAGSNLPLRLLLGIGAPVLMIFVWGTYLAPKASIPIEGAWKTLMIVIVFALAALALYAAGHPRAAVWFFVIFLLNFIINALAGQ</sequence>
<dbReference type="EMBL" id="AEDD01000005">
    <property type="protein sequence ID" value="EFM10876.1"/>
    <property type="molecule type" value="Genomic_DNA"/>
</dbReference>
<dbReference type="RefSeq" id="WP_006038126.1">
    <property type="nucleotide sequence ID" value="NZ_AEDD01000005.1"/>
</dbReference>
<evidence type="ECO:0000313" key="2">
    <source>
        <dbReference type="EMBL" id="EFM10876.1"/>
    </source>
</evidence>
<evidence type="ECO:0008006" key="4">
    <source>
        <dbReference type="Google" id="ProtNLM"/>
    </source>
</evidence>
<evidence type="ECO:0000313" key="3">
    <source>
        <dbReference type="Proteomes" id="UP000005387"/>
    </source>
</evidence>
<keyword evidence="1" id="KW-0812">Transmembrane</keyword>
<keyword evidence="1" id="KW-1133">Transmembrane helix</keyword>
<feature type="transmembrane region" description="Helical" evidence="1">
    <location>
        <begin position="34"/>
        <end position="55"/>
    </location>
</feature>
<dbReference type="eggNOG" id="ENOG5033D6D">
    <property type="taxonomic scope" value="Bacteria"/>
</dbReference>
<proteinExistence type="predicted"/>
<reference evidence="2 3" key="1">
    <citation type="submission" date="2010-07" db="EMBL/GenBank/DDBJ databases">
        <title>The draft genome of Paenibacillus curdlanolyticus YK9.</title>
        <authorList>
            <consortium name="US DOE Joint Genome Institute (JGI-PGF)"/>
            <person name="Lucas S."/>
            <person name="Copeland A."/>
            <person name="Lapidus A."/>
            <person name="Cheng J.-F."/>
            <person name="Bruce D."/>
            <person name="Goodwin L."/>
            <person name="Pitluck S."/>
            <person name="Land M.L."/>
            <person name="Hauser L."/>
            <person name="Chang Y.-J."/>
            <person name="Jeffries C."/>
            <person name="Anderson I.J."/>
            <person name="Johnson E."/>
            <person name="Loganathan U."/>
            <person name="Mulhopadhyay B."/>
            <person name="Kyrpides N."/>
            <person name="Woyke T.J."/>
        </authorList>
    </citation>
    <scope>NUCLEOTIDE SEQUENCE [LARGE SCALE GENOMIC DNA]</scope>
    <source>
        <strain evidence="2 3">YK9</strain>
    </source>
</reference>
<feature type="transmembrane region" description="Helical" evidence="1">
    <location>
        <begin position="92"/>
        <end position="110"/>
    </location>
</feature>
<dbReference type="STRING" id="717606.PaecuDRAFT_2126"/>
<name>E0I8Z2_9BACL</name>
<feature type="transmembrane region" description="Helical" evidence="1">
    <location>
        <begin position="7"/>
        <end position="28"/>
    </location>
</feature>
<feature type="transmembrane region" description="Helical" evidence="1">
    <location>
        <begin position="67"/>
        <end position="86"/>
    </location>
</feature>
<organism evidence="2 3">
    <name type="scientific">Paenibacillus curdlanolyticus YK9</name>
    <dbReference type="NCBI Taxonomy" id="717606"/>
    <lineage>
        <taxon>Bacteria</taxon>
        <taxon>Bacillati</taxon>
        <taxon>Bacillota</taxon>
        <taxon>Bacilli</taxon>
        <taxon>Bacillales</taxon>
        <taxon>Paenibacillaceae</taxon>
        <taxon>Paenibacillus</taxon>
    </lineage>
</organism>
<dbReference type="Pfam" id="PF10823">
    <property type="entry name" value="DUF2568"/>
    <property type="match status" value="1"/>
</dbReference>
<dbReference type="Proteomes" id="UP000005387">
    <property type="component" value="Unassembled WGS sequence"/>
</dbReference>
<evidence type="ECO:0000256" key="1">
    <source>
        <dbReference type="SAM" id="Phobius"/>
    </source>
</evidence>
<protein>
    <recommendedName>
        <fullName evidence="4">DUF2568 domain-containing protein</fullName>
    </recommendedName>
</protein>
<dbReference type="AlphaFoldDB" id="E0I8Z2"/>
<keyword evidence="3" id="KW-1185">Reference proteome</keyword>
<accession>E0I8Z2</accession>
<dbReference type="InterPro" id="IPR021214">
    <property type="entry name" value="DUF2568"/>
</dbReference>
<keyword evidence="1" id="KW-0472">Membrane</keyword>
<gene>
    <name evidence="2" type="ORF">PaecuDRAFT_2126</name>
</gene>